<dbReference type="EMBL" id="JBICBT010001099">
    <property type="protein sequence ID" value="KAL3083565.1"/>
    <property type="molecule type" value="Genomic_DNA"/>
</dbReference>
<feature type="compositionally biased region" description="Polar residues" evidence="3">
    <location>
        <begin position="39"/>
        <end position="52"/>
    </location>
</feature>
<proteinExistence type="predicted"/>
<accession>A0ABD2J1S0</accession>
<dbReference type="SMART" id="SM00225">
    <property type="entry name" value="BTB"/>
    <property type="match status" value="1"/>
</dbReference>
<evidence type="ECO:0000259" key="4">
    <source>
        <dbReference type="SMART" id="SM00225"/>
    </source>
</evidence>
<evidence type="ECO:0000256" key="2">
    <source>
        <dbReference type="ARBA" id="ARBA00022490"/>
    </source>
</evidence>
<comment type="subcellular location">
    <subcellularLocation>
        <location evidence="1">Cytoplasm</location>
    </subcellularLocation>
</comment>
<organism evidence="5 6">
    <name type="scientific">Heterodera trifolii</name>
    <dbReference type="NCBI Taxonomy" id="157864"/>
    <lineage>
        <taxon>Eukaryota</taxon>
        <taxon>Metazoa</taxon>
        <taxon>Ecdysozoa</taxon>
        <taxon>Nematoda</taxon>
        <taxon>Chromadorea</taxon>
        <taxon>Rhabditida</taxon>
        <taxon>Tylenchina</taxon>
        <taxon>Tylenchomorpha</taxon>
        <taxon>Tylenchoidea</taxon>
        <taxon>Heteroderidae</taxon>
        <taxon>Heteroderinae</taxon>
        <taxon>Heterodera</taxon>
    </lineage>
</organism>
<feature type="region of interest" description="Disordered" evidence="3">
    <location>
        <begin position="345"/>
        <end position="486"/>
    </location>
</feature>
<gene>
    <name evidence="5" type="ORF">niasHT_039517</name>
</gene>
<reference evidence="5 6" key="1">
    <citation type="submission" date="2024-10" db="EMBL/GenBank/DDBJ databases">
        <authorList>
            <person name="Kim D."/>
        </authorList>
    </citation>
    <scope>NUCLEOTIDE SEQUENCE [LARGE SCALE GENOMIC DNA]</scope>
    <source>
        <strain evidence="5">BH-2024</strain>
    </source>
</reference>
<feature type="compositionally biased region" description="Polar residues" evidence="3">
    <location>
        <begin position="465"/>
        <end position="486"/>
    </location>
</feature>
<dbReference type="PANTHER" id="PTHR21637:SF0">
    <property type="entry name" value="AT10158P"/>
    <property type="match status" value="1"/>
</dbReference>
<dbReference type="GO" id="GO:0005737">
    <property type="term" value="C:cytoplasm"/>
    <property type="evidence" value="ECO:0007669"/>
    <property type="project" value="UniProtKB-SubCell"/>
</dbReference>
<feature type="region of interest" description="Disordered" evidence="3">
    <location>
        <begin position="1"/>
        <end position="53"/>
    </location>
</feature>
<keyword evidence="6" id="KW-1185">Reference proteome</keyword>
<dbReference type="PANTHER" id="PTHR21637">
    <property type="entry name" value="BTB/POZ DOMAIN-CONTAINING PROTEIN 10-RELATED"/>
    <property type="match status" value="1"/>
</dbReference>
<feature type="compositionally biased region" description="Low complexity" evidence="3">
    <location>
        <begin position="365"/>
        <end position="375"/>
    </location>
</feature>
<evidence type="ECO:0000256" key="1">
    <source>
        <dbReference type="ARBA" id="ARBA00004496"/>
    </source>
</evidence>
<feature type="compositionally biased region" description="Polar residues" evidence="3">
    <location>
        <begin position="439"/>
        <end position="454"/>
    </location>
</feature>
<dbReference type="Gene3D" id="3.30.710.10">
    <property type="entry name" value="Potassium Channel Kv1.1, Chain A"/>
    <property type="match status" value="1"/>
</dbReference>
<evidence type="ECO:0000313" key="5">
    <source>
        <dbReference type="EMBL" id="KAL3083565.1"/>
    </source>
</evidence>
<dbReference type="InterPro" id="IPR039886">
    <property type="entry name" value="BTBD10/KCTD20"/>
</dbReference>
<keyword evidence="2" id="KW-0963">Cytoplasm</keyword>
<dbReference type="InterPro" id="IPR039885">
    <property type="entry name" value="BTBD10/KCTD20_BTB/POZ"/>
</dbReference>
<evidence type="ECO:0000256" key="3">
    <source>
        <dbReference type="SAM" id="MobiDB-lite"/>
    </source>
</evidence>
<feature type="compositionally biased region" description="Low complexity" evidence="3">
    <location>
        <begin position="391"/>
        <end position="403"/>
    </location>
</feature>
<feature type="domain" description="BTB" evidence="4">
    <location>
        <begin position="60"/>
        <end position="192"/>
    </location>
</feature>
<feature type="compositionally biased region" description="Polar residues" evidence="3">
    <location>
        <begin position="101"/>
        <end position="112"/>
    </location>
</feature>
<dbReference type="SUPFAM" id="SSF54695">
    <property type="entry name" value="POZ domain"/>
    <property type="match status" value="1"/>
</dbReference>
<name>A0ABD2J1S0_9BILA</name>
<feature type="region of interest" description="Disordered" evidence="3">
    <location>
        <begin position="97"/>
        <end position="128"/>
    </location>
</feature>
<dbReference type="Proteomes" id="UP001620626">
    <property type="component" value="Unassembled WGS sequence"/>
</dbReference>
<protein>
    <recommendedName>
        <fullName evidence="4">BTB domain-containing protein</fullName>
    </recommendedName>
</protein>
<evidence type="ECO:0000313" key="6">
    <source>
        <dbReference type="Proteomes" id="UP001620626"/>
    </source>
</evidence>
<dbReference type="Pfam" id="PF16017">
    <property type="entry name" value="BTB_3"/>
    <property type="match status" value="2"/>
</dbReference>
<dbReference type="AlphaFoldDB" id="A0ABD2J1S0"/>
<comment type="caution">
    <text evidence="5">The sequence shown here is derived from an EMBL/GenBank/DDBJ whole genome shotgun (WGS) entry which is preliminary data.</text>
</comment>
<dbReference type="InterPro" id="IPR011333">
    <property type="entry name" value="SKP1/BTB/POZ_sf"/>
</dbReference>
<sequence length="486" mass="53534">MMKHTTSSSSSNSGDGKDSSCHRNQRSMSLGGPAHESLLSKQHSSSPPQTVELSRADNGDCVVLVVENTRFIVNPALLVAKPDTMLGRMFSLRARTGGGTNTLSVPSSSSLANDPGADRGSPSDLVRPNERNEYDVAEGLSAPCFRVVMDFYHRGFMHVPQSISVAELREACDYLLVPFNVHNVKCQDLRGLLHELSNEGARAQFVVYLEDIILPQLVISAERGERECHIVVLLDEDVVDWDEEYPPQMGEDVTQVVYSTPLYKFFKYAENRDVAKRVMKDRELKKIRLGIEGYPTHKEKIKRRFNRSEVVYNYVQRPFLHCSWEKEEARSRHVDFACPIVKSKSNPSLASAASDPLPQPAPLQNNNNNGWAAENGAGGGEHSANFQQRPTNDNDGSSTGNDNEAVHHPPPPSSSSQHHHHSQQPLFLNVGSAPPNYGHNGNSNNIGTSPQQLPYHSVYDGAGGTQTTRQPLRSPPANVQNSAADD</sequence>
<dbReference type="InterPro" id="IPR000210">
    <property type="entry name" value="BTB/POZ_dom"/>
</dbReference>